<feature type="transmembrane region" description="Helical" evidence="7">
    <location>
        <begin position="6"/>
        <end position="29"/>
    </location>
</feature>
<keyword evidence="3" id="KW-1003">Cell membrane</keyword>
<evidence type="ECO:0000313" key="9">
    <source>
        <dbReference type="Proteomes" id="UP001081283"/>
    </source>
</evidence>
<feature type="transmembrane region" description="Helical" evidence="7">
    <location>
        <begin position="150"/>
        <end position="172"/>
    </location>
</feature>
<evidence type="ECO:0000256" key="1">
    <source>
        <dbReference type="ARBA" id="ARBA00004651"/>
    </source>
</evidence>
<keyword evidence="9" id="KW-1185">Reference proteome</keyword>
<dbReference type="Pfam" id="PF01810">
    <property type="entry name" value="LysE"/>
    <property type="match status" value="1"/>
</dbReference>
<protein>
    <submittedName>
        <fullName evidence="8">LysE family translocator</fullName>
    </submittedName>
</protein>
<proteinExistence type="inferred from homology"/>
<evidence type="ECO:0000256" key="3">
    <source>
        <dbReference type="ARBA" id="ARBA00022475"/>
    </source>
</evidence>
<dbReference type="RefSeq" id="WP_267612270.1">
    <property type="nucleotide sequence ID" value="NZ_JAOVZQ010000001.1"/>
</dbReference>
<evidence type="ECO:0000256" key="6">
    <source>
        <dbReference type="ARBA" id="ARBA00023136"/>
    </source>
</evidence>
<dbReference type="PANTHER" id="PTHR30086">
    <property type="entry name" value="ARGININE EXPORTER PROTEIN ARGO"/>
    <property type="match status" value="1"/>
</dbReference>
<keyword evidence="4 7" id="KW-0812">Transmembrane</keyword>
<dbReference type="EMBL" id="JAOVZQ010000001">
    <property type="protein sequence ID" value="MCY0094317.1"/>
    <property type="molecule type" value="Genomic_DNA"/>
</dbReference>
<evidence type="ECO:0000256" key="2">
    <source>
        <dbReference type="ARBA" id="ARBA00007928"/>
    </source>
</evidence>
<feature type="transmembrane region" description="Helical" evidence="7">
    <location>
        <begin position="112"/>
        <end position="138"/>
    </location>
</feature>
<dbReference type="Proteomes" id="UP001081283">
    <property type="component" value="Unassembled WGS sequence"/>
</dbReference>
<gene>
    <name evidence="8" type="ORF">OEG82_09805</name>
</gene>
<organism evidence="8 9">
    <name type="scientific">Hoeflea ulvae</name>
    <dbReference type="NCBI Taxonomy" id="2983764"/>
    <lineage>
        <taxon>Bacteria</taxon>
        <taxon>Pseudomonadati</taxon>
        <taxon>Pseudomonadota</taxon>
        <taxon>Alphaproteobacteria</taxon>
        <taxon>Hyphomicrobiales</taxon>
        <taxon>Rhizobiaceae</taxon>
        <taxon>Hoeflea</taxon>
    </lineage>
</organism>
<feature type="transmembrane region" description="Helical" evidence="7">
    <location>
        <begin position="36"/>
        <end position="60"/>
    </location>
</feature>
<comment type="similarity">
    <text evidence="2">Belongs to the Rht family.</text>
</comment>
<dbReference type="PANTHER" id="PTHR30086:SF14">
    <property type="entry name" value="HOMOSERINE_HOMOSERINE LACTONE EFFLUX PROTEIN"/>
    <property type="match status" value="1"/>
</dbReference>
<evidence type="ECO:0000256" key="4">
    <source>
        <dbReference type="ARBA" id="ARBA00022692"/>
    </source>
</evidence>
<dbReference type="PIRSF" id="PIRSF006324">
    <property type="entry name" value="LeuE"/>
    <property type="match status" value="1"/>
</dbReference>
<accession>A0ABT3YET6</accession>
<sequence length="208" mass="21958">MTPEFLITTLIVVLLPGTGVIYTLAAALTHGARASVLAALGCTLGIVPHVVASVAGLAALLHASALAFQVIKYLGVLYLFYMAWQMWRDTGALAISAGEAGARKAGIRPLRIITAGILLNLLNPKLTLFFLAFMPQFVDPGAAGATLDMLGLAGVFMGLTFAVFALYGLLAAQARDHVMSRPRVMGWVKRSFASAFGLMGLRLALAER</sequence>
<reference evidence="8" key="1">
    <citation type="submission" date="2022-10" db="EMBL/GenBank/DDBJ databases">
        <title>Hoeflea sp. J2-29, isolated from marine algae.</title>
        <authorList>
            <person name="Kristyanto S."/>
            <person name="Kim J.M."/>
            <person name="Jeon C.O."/>
        </authorList>
    </citation>
    <scope>NUCLEOTIDE SEQUENCE</scope>
    <source>
        <strain evidence="8">J2-29</strain>
    </source>
</reference>
<evidence type="ECO:0000256" key="7">
    <source>
        <dbReference type="SAM" id="Phobius"/>
    </source>
</evidence>
<dbReference type="InterPro" id="IPR001123">
    <property type="entry name" value="LeuE-type"/>
</dbReference>
<comment type="subcellular location">
    <subcellularLocation>
        <location evidence="1">Cell membrane</location>
        <topology evidence="1">Multi-pass membrane protein</topology>
    </subcellularLocation>
</comment>
<keyword evidence="6 7" id="KW-0472">Membrane</keyword>
<keyword evidence="5 7" id="KW-1133">Transmembrane helix</keyword>
<evidence type="ECO:0000256" key="5">
    <source>
        <dbReference type="ARBA" id="ARBA00022989"/>
    </source>
</evidence>
<feature type="transmembrane region" description="Helical" evidence="7">
    <location>
        <begin position="66"/>
        <end position="84"/>
    </location>
</feature>
<comment type="caution">
    <text evidence="8">The sequence shown here is derived from an EMBL/GenBank/DDBJ whole genome shotgun (WGS) entry which is preliminary data.</text>
</comment>
<evidence type="ECO:0000313" key="8">
    <source>
        <dbReference type="EMBL" id="MCY0094317.1"/>
    </source>
</evidence>
<name>A0ABT3YET6_9HYPH</name>